<sequence>MPKAVNQPISILKKNSKPKAFLPQIKNKVHILHKYASENQYKPVENGCQSINCETKYLRALDYKNIPKHLQAYLEVSHKRNNVKPDKTASNNTISLHASEKSKDPLSVSKNEDNSQNEDLLMELV</sequence>
<comment type="caution">
    <text evidence="2">The sequence shown here is derived from an EMBL/GenBank/DDBJ whole genome shotgun (WGS) entry which is preliminary data.</text>
</comment>
<gene>
    <name evidence="2" type="ORF">BSTOLATCC_MIC46809</name>
</gene>
<dbReference type="AlphaFoldDB" id="A0AAU9JV75"/>
<name>A0AAU9JV75_9CILI</name>
<organism evidence="2 3">
    <name type="scientific">Blepharisma stoltei</name>
    <dbReference type="NCBI Taxonomy" id="1481888"/>
    <lineage>
        <taxon>Eukaryota</taxon>
        <taxon>Sar</taxon>
        <taxon>Alveolata</taxon>
        <taxon>Ciliophora</taxon>
        <taxon>Postciliodesmatophora</taxon>
        <taxon>Heterotrichea</taxon>
        <taxon>Heterotrichida</taxon>
        <taxon>Blepharismidae</taxon>
        <taxon>Blepharisma</taxon>
    </lineage>
</organism>
<accession>A0AAU9JV75</accession>
<proteinExistence type="predicted"/>
<dbReference type="Proteomes" id="UP001162131">
    <property type="component" value="Unassembled WGS sequence"/>
</dbReference>
<dbReference type="EMBL" id="CAJZBQ010000046">
    <property type="protein sequence ID" value="CAG9328819.1"/>
    <property type="molecule type" value="Genomic_DNA"/>
</dbReference>
<evidence type="ECO:0000313" key="3">
    <source>
        <dbReference type="Proteomes" id="UP001162131"/>
    </source>
</evidence>
<evidence type="ECO:0000256" key="1">
    <source>
        <dbReference type="SAM" id="MobiDB-lite"/>
    </source>
</evidence>
<reference evidence="2" key="1">
    <citation type="submission" date="2021-09" db="EMBL/GenBank/DDBJ databases">
        <authorList>
            <consortium name="AG Swart"/>
            <person name="Singh M."/>
            <person name="Singh A."/>
            <person name="Seah K."/>
            <person name="Emmerich C."/>
        </authorList>
    </citation>
    <scope>NUCLEOTIDE SEQUENCE</scope>
    <source>
        <strain evidence="2">ATCC30299</strain>
    </source>
</reference>
<protein>
    <submittedName>
        <fullName evidence="2">Uncharacterized protein</fullName>
    </submittedName>
</protein>
<feature type="region of interest" description="Disordered" evidence="1">
    <location>
        <begin position="78"/>
        <end position="125"/>
    </location>
</feature>
<keyword evidence="3" id="KW-1185">Reference proteome</keyword>
<evidence type="ECO:0000313" key="2">
    <source>
        <dbReference type="EMBL" id="CAG9328819.1"/>
    </source>
</evidence>